<organism evidence="3 4">
    <name type="scientific">Paraconiothyrium brasiliense</name>
    <dbReference type="NCBI Taxonomy" id="300254"/>
    <lineage>
        <taxon>Eukaryota</taxon>
        <taxon>Fungi</taxon>
        <taxon>Dikarya</taxon>
        <taxon>Ascomycota</taxon>
        <taxon>Pezizomycotina</taxon>
        <taxon>Dothideomycetes</taxon>
        <taxon>Pleosporomycetidae</taxon>
        <taxon>Pleosporales</taxon>
        <taxon>Massarineae</taxon>
        <taxon>Didymosphaeriaceae</taxon>
        <taxon>Paraconiothyrium</taxon>
    </lineage>
</organism>
<sequence length="188" mass="19734">MQFLQLLGASIWVISLAAALPRSLVNITAVNDPAPSKTLPASVVNDPTTNTTFANQTLPNSDCASRGDCGIIGPAPIISSPADPYAGNCDGSALCTTAGCPGAGNAISGIIEVLSYMKPTAKYVKHEQMACWWCKSIDEGDAVCAWVDGPDGSEMTIDDAWGLLKALPKECTQCKSMRNQNAQERQNG</sequence>
<gene>
    <name evidence="3" type="ORF">SLS60_007088</name>
</gene>
<dbReference type="InterPro" id="IPR015131">
    <property type="entry name" value="Killer_tox_Kp4"/>
</dbReference>
<dbReference type="Pfam" id="PF09044">
    <property type="entry name" value="Kp4"/>
    <property type="match status" value="1"/>
</dbReference>
<reference evidence="3 4" key="1">
    <citation type="submission" date="2024-02" db="EMBL/GenBank/DDBJ databases">
        <title>De novo assembly and annotation of 12 fungi associated with fruit tree decline syndrome in Ontario, Canada.</title>
        <authorList>
            <person name="Sulman M."/>
            <person name="Ellouze W."/>
            <person name="Ilyukhin E."/>
        </authorList>
    </citation>
    <scope>NUCLEOTIDE SEQUENCE [LARGE SCALE GENOMIC DNA]</scope>
    <source>
        <strain evidence="3 4">M42-189</strain>
    </source>
</reference>
<comment type="caution">
    <text evidence="3">The sequence shown here is derived from an EMBL/GenBank/DDBJ whole genome shotgun (WGS) entry which is preliminary data.</text>
</comment>
<feature type="domain" description="Killer toxin Kp4" evidence="2">
    <location>
        <begin position="83"/>
        <end position="184"/>
    </location>
</feature>
<accession>A0ABR3R8C9</accession>
<evidence type="ECO:0000313" key="3">
    <source>
        <dbReference type="EMBL" id="KAL1600700.1"/>
    </source>
</evidence>
<proteinExistence type="predicted"/>
<dbReference type="EMBL" id="JAKJXO020000009">
    <property type="protein sequence ID" value="KAL1600700.1"/>
    <property type="molecule type" value="Genomic_DNA"/>
</dbReference>
<evidence type="ECO:0000256" key="1">
    <source>
        <dbReference type="SAM" id="SignalP"/>
    </source>
</evidence>
<dbReference type="Gene3D" id="3.30.430.10">
    <property type="entry name" value="Killer Toxin P4, subunit A"/>
    <property type="match status" value="1"/>
</dbReference>
<evidence type="ECO:0000313" key="4">
    <source>
        <dbReference type="Proteomes" id="UP001521785"/>
    </source>
</evidence>
<feature type="signal peptide" evidence="1">
    <location>
        <begin position="1"/>
        <end position="19"/>
    </location>
</feature>
<protein>
    <recommendedName>
        <fullName evidence="2">Killer toxin Kp4 domain-containing protein</fullName>
    </recommendedName>
</protein>
<evidence type="ECO:0000259" key="2">
    <source>
        <dbReference type="Pfam" id="PF09044"/>
    </source>
</evidence>
<keyword evidence="4" id="KW-1185">Reference proteome</keyword>
<keyword evidence="1" id="KW-0732">Signal</keyword>
<dbReference type="Proteomes" id="UP001521785">
    <property type="component" value="Unassembled WGS sequence"/>
</dbReference>
<feature type="chain" id="PRO_5045759296" description="Killer toxin Kp4 domain-containing protein" evidence="1">
    <location>
        <begin position="20"/>
        <end position="188"/>
    </location>
</feature>
<name>A0ABR3R8C9_9PLEO</name>